<comment type="subcellular location">
    <subcellularLocation>
        <location evidence="1">Cell outer membrane</location>
        <topology evidence="1">Multi-pass membrane protein</topology>
    </subcellularLocation>
</comment>
<keyword evidence="6" id="KW-0472">Membrane</keyword>
<dbReference type="Pfam" id="PF03349">
    <property type="entry name" value="Toluene_X"/>
    <property type="match status" value="1"/>
</dbReference>
<reference evidence="9 10" key="1">
    <citation type="submission" date="2017-01" db="EMBL/GenBank/DDBJ databases">
        <title>Draft genome sequence of Pseudomonas pachastrellae type strain CCUG 46540T from a deep sea.</title>
        <authorList>
            <person name="Gomila M."/>
            <person name="Mulet M."/>
            <person name="Lalucat J."/>
            <person name="Garcia-Valdes E."/>
        </authorList>
    </citation>
    <scope>NUCLEOTIDE SEQUENCE [LARGE SCALE GENOMIC DNA]</scope>
    <source>
        <strain evidence="9 10">CCUG 46540</strain>
    </source>
</reference>
<sequence>MNRHAWLKSSIALAVTLAASGVNANGLSINEQSASGMGTGFAGRSSSAEDASTLFGNPAGMSRLDRTEISGGFATIFAETDIDNAQGFAAGSNDGDMVPNAVVPFGYLVTPLNDRWHAGIGIYAPFGVISDYEDAFQGRTHGLYSKVQVVTLQPTLSYQINDRVSVGFGPTINRISGKLTSQPLAALGSNAEVNIKGDDTGYGFNAGVLVQVTDQVRWGLTYHSAIEFGLEGRTRFSGFGTFPGLDGSYDAALDITMPESVDTSITWEMDDRWTLYAGGTWTRWSRLDAIEVENGGLLAPYQPTFGTIEEDMQWDDVVSWAVGAAYQLNPQWVLRAGFTVDPSPTNDTHRTVRVPVSDRKVFSLGAGWDVTPDLTLDFAYSYLRESEGEINYADYSADFRNSAHGLATQATWRF</sequence>
<dbReference type="InterPro" id="IPR005017">
    <property type="entry name" value="OMPP1/FadL/TodX"/>
</dbReference>
<comment type="similarity">
    <text evidence="2">Belongs to the OmpP1/FadL family.</text>
</comment>
<dbReference type="Proteomes" id="UP000242847">
    <property type="component" value="Unassembled WGS sequence"/>
</dbReference>
<proteinExistence type="inferred from homology"/>
<dbReference type="PANTHER" id="PTHR35093">
    <property type="entry name" value="OUTER MEMBRANE PROTEIN NMB0088-RELATED"/>
    <property type="match status" value="1"/>
</dbReference>
<dbReference type="Gene3D" id="2.40.160.60">
    <property type="entry name" value="Outer membrane protein transport protein (OMPP1/FadL/TodX)"/>
    <property type="match status" value="1"/>
</dbReference>
<evidence type="ECO:0000313" key="9">
    <source>
        <dbReference type="EMBL" id="ONM43708.1"/>
    </source>
</evidence>
<evidence type="ECO:0000256" key="7">
    <source>
        <dbReference type="ARBA" id="ARBA00023237"/>
    </source>
</evidence>
<dbReference type="SUPFAM" id="SSF56935">
    <property type="entry name" value="Porins"/>
    <property type="match status" value="1"/>
</dbReference>
<dbReference type="EMBL" id="MUBC01000023">
    <property type="protein sequence ID" value="ONM43708.1"/>
    <property type="molecule type" value="Genomic_DNA"/>
</dbReference>
<evidence type="ECO:0000256" key="2">
    <source>
        <dbReference type="ARBA" id="ARBA00008163"/>
    </source>
</evidence>
<evidence type="ECO:0000256" key="6">
    <source>
        <dbReference type="ARBA" id="ARBA00023136"/>
    </source>
</evidence>
<keyword evidence="5 8" id="KW-0732">Signal</keyword>
<evidence type="ECO:0000256" key="1">
    <source>
        <dbReference type="ARBA" id="ARBA00004571"/>
    </source>
</evidence>
<accession>A0A1S8DE51</accession>
<evidence type="ECO:0000256" key="4">
    <source>
        <dbReference type="ARBA" id="ARBA00022692"/>
    </source>
</evidence>
<keyword evidence="10" id="KW-1185">Reference proteome</keyword>
<evidence type="ECO:0000256" key="5">
    <source>
        <dbReference type="ARBA" id="ARBA00022729"/>
    </source>
</evidence>
<dbReference type="AlphaFoldDB" id="A0A1S8DE51"/>
<keyword evidence="3" id="KW-1134">Transmembrane beta strand</keyword>
<comment type="caution">
    <text evidence="9">The sequence shown here is derived from an EMBL/GenBank/DDBJ whole genome shotgun (WGS) entry which is preliminary data.</text>
</comment>
<keyword evidence="4" id="KW-0812">Transmembrane</keyword>
<organism evidence="9 10">
    <name type="scientific">Halopseudomonas pachastrellae</name>
    <dbReference type="NCBI Taxonomy" id="254161"/>
    <lineage>
        <taxon>Bacteria</taxon>
        <taxon>Pseudomonadati</taxon>
        <taxon>Pseudomonadota</taxon>
        <taxon>Gammaproteobacteria</taxon>
        <taxon>Pseudomonadales</taxon>
        <taxon>Pseudomonadaceae</taxon>
        <taxon>Halopseudomonas</taxon>
    </lineage>
</organism>
<feature type="signal peptide" evidence="8">
    <location>
        <begin position="1"/>
        <end position="24"/>
    </location>
</feature>
<evidence type="ECO:0000256" key="8">
    <source>
        <dbReference type="SAM" id="SignalP"/>
    </source>
</evidence>
<dbReference type="RefSeq" id="WP_083727835.1">
    <property type="nucleotide sequence ID" value="NZ_FOUD01000023.1"/>
</dbReference>
<gene>
    <name evidence="9" type="ORF">BXT89_11580</name>
</gene>
<keyword evidence="7" id="KW-0998">Cell outer membrane</keyword>
<dbReference type="STRING" id="254161.SAMN05216256_12310"/>
<feature type="chain" id="PRO_5010551754" evidence="8">
    <location>
        <begin position="25"/>
        <end position="414"/>
    </location>
</feature>
<protein>
    <submittedName>
        <fullName evidence="9">Long-chain fatty acid transport protein</fullName>
    </submittedName>
</protein>
<name>A0A1S8DE51_9GAMM</name>
<dbReference type="GO" id="GO:0015483">
    <property type="term" value="F:long-chain fatty acid transporting porin activity"/>
    <property type="evidence" value="ECO:0007669"/>
    <property type="project" value="TreeGrafter"/>
</dbReference>
<evidence type="ECO:0000256" key="3">
    <source>
        <dbReference type="ARBA" id="ARBA00022452"/>
    </source>
</evidence>
<evidence type="ECO:0000313" key="10">
    <source>
        <dbReference type="Proteomes" id="UP000242847"/>
    </source>
</evidence>
<dbReference type="OrthoDB" id="19849at2"/>
<dbReference type="GO" id="GO:0009279">
    <property type="term" value="C:cell outer membrane"/>
    <property type="evidence" value="ECO:0007669"/>
    <property type="project" value="UniProtKB-SubCell"/>
</dbReference>
<dbReference type="PANTHER" id="PTHR35093:SF8">
    <property type="entry name" value="OUTER MEMBRANE PROTEIN NMB0088-RELATED"/>
    <property type="match status" value="1"/>
</dbReference>